<feature type="domain" description="PA" evidence="14">
    <location>
        <begin position="389"/>
        <end position="479"/>
    </location>
</feature>
<dbReference type="Pfam" id="PF17766">
    <property type="entry name" value="fn3_6"/>
    <property type="match status" value="1"/>
</dbReference>
<evidence type="ECO:0000256" key="3">
    <source>
        <dbReference type="ARBA" id="ARBA00022525"/>
    </source>
</evidence>
<evidence type="ECO:0000259" key="15">
    <source>
        <dbReference type="Pfam" id="PF05922"/>
    </source>
</evidence>
<evidence type="ECO:0000256" key="2">
    <source>
        <dbReference type="ARBA" id="ARBA00011073"/>
    </source>
</evidence>
<dbReference type="InterPro" id="IPR000209">
    <property type="entry name" value="Peptidase_S8/S53_dom"/>
</dbReference>
<dbReference type="Proteomes" id="UP001454036">
    <property type="component" value="Unassembled WGS sequence"/>
</dbReference>
<feature type="active site" description="Charge relay system" evidence="9 10">
    <location>
        <position position="158"/>
    </location>
</feature>
<dbReference type="GO" id="GO:0004252">
    <property type="term" value="F:serine-type endopeptidase activity"/>
    <property type="evidence" value="ECO:0007669"/>
    <property type="project" value="UniProtKB-UniRule"/>
</dbReference>
<dbReference type="Gene3D" id="2.60.40.2310">
    <property type="match status" value="1"/>
</dbReference>
<dbReference type="InterPro" id="IPR036852">
    <property type="entry name" value="Peptidase_S8/S53_dom_sf"/>
</dbReference>
<keyword evidence="3" id="KW-0964">Secreted</keyword>
<dbReference type="EMBL" id="BAABME010001201">
    <property type="protein sequence ID" value="GAA0148207.1"/>
    <property type="molecule type" value="Genomic_DNA"/>
</dbReference>
<feature type="compositionally biased region" description="Basic and acidic residues" evidence="11">
    <location>
        <begin position="217"/>
        <end position="232"/>
    </location>
</feature>
<evidence type="ECO:0000256" key="4">
    <source>
        <dbReference type="ARBA" id="ARBA00022670"/>
    </source>
</evidence>
<accession>A0AAV3P910</accession>
<proteinExistence type="inferred from homology"/>
<name>A0AAV3P910_LITER</name>
<feature type="active site" description="Charge relay system" evidence="9 10">
    <location>
        <position position="231"/>
    </location>
</feature>
<dbReference type="Pfam" id="PF05922">
    <property type="entry name" value="Inhibitor_I9"/>
    <property type="match status" value="1"/>
</dbReference>
<dbReference type="InterPro" id="IPR034197">
    <property type="entry name" value="Peptidases_S8_3"/>
</dbReference>
<dbReference type="CDD" id="cd02120">
    <property type="entry name" value="PA_subtilisin_like"/>
    <property type="match status" value="1"/>
</dbReference>
<dbReference type="InterPro" id="IPR003137">
    <property type="entry name" value="PA_domain"/>
</dbReference>
<dbReference type="InterPro" id="IPR010259">
    <property type="entry name" value="S8pro/Inhibitor_I9"/>
</dbReference>
<dbReference type="InterPro" id="IPR015500">
    <property type="entry name" value="Peptidase_S8_subtilisin-rel"/>
</dbReference>
<dbReference type="PROSITE" id="PS51257">
    <property type="entry name" value="PROKAR_LIPOPROTEIN"/>
    <property type="match status" value="1"/>
</dbReference>
<evidence type="ECO:0000256" key="11">
    <source>
        <dbReference type="SAM" id="MobiDB-lite"/>
    </source>
</evidence>
<comment type="subcellular location">
    <subcellularLocation>
        <location evidence="1">Secreted</location>
    </subcellularLocation>
</comment>
<dbReference type="GO" id="GO:0048731">
    <property type="term" value="P:system development"/>
    <property type="evidence" value="ECO:0007669"/>
    <property type="project" value="UniProtKB-ARBA"/>
</dbReference>
<gene>
    <name evidence="17" type="ORF">LIER_07718</name>
</gene>
<dbReference type="InterPro" id="IPR023828">
    <property type="entry name" value="Peptidase_S8_Ser-AS"/>
</dbReference>
<evidence type="ECO:0000256" key="9">
    <source>
        <dbReference type="PIRSR" id="PIRSR615500-1"/>
    </source>
</evidence>
<dbReference type="GO" id="GO:0006508">
    <property type="term" value="P:proteolysis"/>
    <property type="evidence" value="ECO:0007669"/>
    <property type="project" value="UniProtKB-KW"/>
</dbReference>
<keyword evidence="6 10" id="KW-0378">Hydrolase</keyword>
<evidence type="ECO:0000256" key="1">
    <source>
        <dbReference type="ARBA" id="ARBA00004613"/>
    </source>
</evidence>
<comment type="similarity">
    <text evidence="2 10">Belongs to the peptidase S8 family.</text>
</comment>
<dbReference type="AlphaFoldDB" id="A0AAV3P910"/>
<keyword evidence="8" id="KW-0325">Glycoprotein</keyword>
<evidence type="ECO:0000259" key="14">
    <source>
        <dbReference type="Pfam" id="PF02225"/>
    </source>
</evidence>
<dbReference type="FunFam" id="3.50.30.30:FF:000005">
    <property type="entry name" value="subtilisin-like protease SBT1.5"/>
    <property type="match status" value="1"/>
</dbReference>
<protein>
    <submittedName>
        <fullName evidence="17">Serine protease</fullName>
    </submittedName>
</protein>
<dbReference type="SUPFAM" id="SSF52743">
    <property type="entry name" value="Subtilisin-like"/>
    <property type="match status" value="1"/>
</dbReference>
<dbReference type="PROSITE" id="PS00138">
    <property type="entry name" value="SUBTILASE_SER"/>
    <property type="match status" value="1"/>
</dbReference>
<organism evidence="17 18">
    <name type="scientific">Lithospermum erythrorhizon</name>
    <name type="common">Purple gromwell</name>
    <name type="synonym">Lithospermum officinale var. erythrorhizon</name>
    <dbReference type="NCBI Taxonomy" id="34254"/>
    <lineage>
        <taxon>Eukaryota</taxon>
        <taxon>Viridiplantae</taxon>
        <taxon>Streptophyta</taxon>
        <taxon>Embryophyta</taxon>
        <taxon>Tracheophyta</taxon>
        <taxon>Spermatophyta</taxon>
        <taxon>Magnoliopsida</taxon>
        <taxon>eudicotyledons</taxon>
        <taxon>Gunneridae</taxon>
        <taxon>Pentapetalae</taxon>
        <taxon>asterids</taxon>
        <taxon>lamiids</taxon>
        <taxon>Boraginales</taxon>
        <taxon>Boraginaceae</taxon>
        <taxon>Boraginoideae</taxon>
        <taxon>Lithospermeae</taxon>
        <taxon>Lithospermum</taxon>
    </lineage>
</organism>
<dbReference type="PANTHER" id="PTHR10795">
    <property type="entry name" value="PROPROTEIN CONVERTASE SUBTILISIN/KEXIN"/>
    <property type="match status" value="1"/>
</dbReference>
<evidence type="ECO:0000313" key="17">
    <source>
        <dbReference type="EMBL" id="GAA0148207.1"/>
    </source>
</evidence>
<dbReference type="Gene3D" id="3.30.70.80">
    <property type="entry name" value="Peptidase S8 propeptide/proteinase inhibitor I9"/>
    <property type="match status" value="1"/>
</dbReference>
<dbReference type="Gene3D" id="3.40.50.200">
    <property type="entry name" value="Peptidase S8/S53 domain"/>
    <property type="match status" value="1"/>
</dbReference>
<dbReference type="Gene3D" id="3.50.30.30">
    <property type="match status" value="1"/>
</dbReference>
<feature type="region of interest" description="Disordered" evidence="11">
    <location>
        <begin position="217"/>
        <end position="239"/>
    </location>
</feature>
<evidence type="ECO:0000259" key="13">
    <source>
        <dbReference type="Pfam" id="PF00082"/>
    </source>
</evidence>
<dbReference type="Pfam" id="PF02225">
    <property type="entry name" value="PA"/>
    <property type="match status" value="1"/>
</dbReference>
<keyword evidence="5 12" id="KW-0732">Signal</keyword>
<dbReference type="PRINTS" id="PR00723">
    <property type="entry name" value="SUBTILISIN"/>
</dbReference>
<keyword evidence="4 10" id="KW-0645">Protease</keyword>
<evidence type="ECO:0000256" key="7">
    <source>
        <dbReference type="ARBA" id="ARBA00022825"/>
    </source>
</evidence>
<comment type="caution">
    <text evidence="17">The sequence shown here is derived from an EMBL/GenBank/DDBJ whole genome shotgun (WGS) entry which is preliminary data.</text>
</comment>
<dbReference type="PROSITE" id="PS51892">
    <property type="entry name" value="SUBTILASE"/>
    <property type="match status" value="1"/>
</dbReference>
<feature type="domain" description="Peptidase S8/S53" evidence="13">
    <location>
        <begin position="149"/>
        <end position="603"/>
    </location>
</feature>
<dbReference type="FunFam" id="3.40.50.200:FF:000006">
    <property type="entry name" value="Subtilisin-like protease SBT1.5"/>
    <property type="match status" value="1"/>
</dbReference>
<evidence type="ECO:0000256" key="6">
    <source>
        <dbReference type="ARBA" id="ARBA00022801"/>
    </source>
</evidence>
<evidence type="ECO:0000256" key="10">
    <source>
        <dbReference type="PROSITE-ProRule" id="PRU01240"/>
    </source>
</evidence>
<evidence type="ECO:0000259" key="16">
    <source>
        <dbReference type="Pfam" id="PF17766"/>
    </source>
</evidence>
<dbReference type="InterPro" id="IPR041469">
    <property type="entry name" value="Subtilisin-like_FN3"/>
</dbReference>
<dbReference type="GO" id="GO:0005576">
    <property type="term" value="C:extracellular region"/>
    <property type="evidence" value="ECO:0007669"/>
    <property type="project" value="UniProtKB-SubCell"/>
</dbReference>
<feature type="signal peptide" evidence="12">
    <location>
        <begin position="1"/>
        <end position="22"/>
    </location>
</feature>
<feature type="chain" id="PRO_5043977239" evidence="12">
    <location>
        <begin position="23"/>
        <end position="813"/>
    </location>
</feature>
<feature type="domain" description="Inhibitor I9" evidence="15">
    <location>
        <begin position="32"/>
        <end position="122"/>
    </location>
</feature>
<dbReference type="FunFam" id="3.30.70.80:FF:000003">
    <property type="entry name" value="Subtilisin-like protease SBT1.9"/>
    <property type="match status" value="1"/>
</dbReference>
<reference evidence="17 18" key="1">
    <citation type="submission" date="2024-01" db="EMBL/GenBank/DDBJ databases">
        <title>The complete chloroplast genome sequence of Lithospermum erythrorhizon: insights into the phylogenetic relationship among Boraginaceae species and the maternal lineages of purple gromwells.</title>
        <authorList>
            <person name="Okada T."/>
            <person name="Watanabe K."/>
        </authorList>
    </citation>
    <scope>NUCLEOTIDE SEQUENCE [LARGE SCALE GENOMIC DNA]</scope>
</reference>
<dbReference type="InterPro" id="IPR045051">
    <property type="entry name" value="SBT"/>
</dbReference>
<keyword evidence="18" id="KW-1185">Reference proteome</keyword>
<feature type="domain" description="Subtilisin-like protease fibronectin type-III" evidence="16">
    <location>
        <begin position="679"/>
        <end position="773"/>
    </location>
</feature>
<evidence type="ECO:0000256" key="8">
    <source>
        <dbReference type="ARBA" id="ARBA00023180"/>
    </source>
</evidence>
<feature type="active site" description="Charge relay system" evidence="9 10">
    <location>
        <position position="564"/>
    </location>
</feature>
<evidence type="ECO:0000256" key="5">
    <source>
        <dbReference type="ARBA" id="ARBA00022729"/>
    </source>
</evidence>
<evidence type="ECO:0000313" key="18">
    <source>
        <dbReference type="Proteomes" id="UP001454036"/>
    </source>
</evidence>
<dbReference type="CDD" id="cd04852">
    <property type="entry name" value="Peptidases_S8_3"/>
    <property type="match status" value="1"/>
</dbReference>
<keyword evidence="7 10" id="KW-0720">Serine protease</keyword>
<evidence type="ECO:0000256" key="12">
    <source>
        <dbReference type="SAM" id="SignalP"/>
    </source>
</evidence>
<sequence>MDRGYTMISIIWLFMIISLLMGCISSQKTVKTYIVQMDKYAKPQQFSDHAQWYSSIINSVASPTSAEKKQENDDVDKEERILYTYQTAIHGVAAKLTQEEAEKLESEGGVLAVIPDTIYQLHTTRSPLFLGLEPEEINGKTRPKEEISGHNVVIGVLDTGIWPESPSFNDSGMKPIPGHWKGFCETGRGFAKYHCNKKIVGARVFYRGYEASSGKINEQDEYKSPRDQDGHGSHTAATVAGSPVKGANLLGYAFGTARGMAPGARIAAYKVCWVGGCFSSDILRAVDQAVADGVKVLSISLGGGVSSYYRDSLSIAAFGAMEKGVFVSCSAGNGGPDPVSLTNVSPWVTTVGASTMDRDFPANIKLGTGKMIVGASLYKGRRNLLQNKQYPLVYLGGNSSNPMPSSLCLEGTLEKRAVAGKIVICDRGISPRVQKGQVVKDAGGLGMILANTEANGEELVADCHLLPAVAVGATAGRAIKRYATTNRKASATLGFLGTKLGIRPSPIVAAFSSRGPNVLSLEVLKPDIVAPGVNILAAWTGNLGPSSLPTDRRRTRFNILSGTSMSCPHVSGIAALVKARHPDWSPAAIKSALMTTAYAHGNTIKPLIDASNGLPSTPFAHGAGHINPMKALNPGLIYDITSQEYFDFLCTQGLSSSQLSVFGKLGNKTCRHKLANPGDLNYPAISAVFQDDGRNVSRNVIIIHRTVTNVGRPMSNYHVEITPFRGALVKVEPPKLNFTKKHQKLSYKVVLTAKAKQNTPEFGHLIWKDGVHRPKRPKPGFEEESSVRYLYAKMSVQNQGDHSIHFPNYIIFI</sequence>
<dbReference type="Pfam" id="PF00082">
    <property type="entry name" value="Peptidase_S8"/>
    <property type="match status" value="1"/>
</dbReference>
<dbReference type="InterPro" id="IPR037045">
    <property type="entry name" value="S8pro/Inhibitor_I9_sf"/>
</dbReference>